<evidence type="ECO:0000313" key="2">
    <source>
        <dbReference type="Proteomes" id="UP001203136"/>
    </source>
</evidence>
<gene>
    <name evidence="1" type="ORF">K5I21_05025</name>
</gene>
<dbReference type="EMBL" id="JAINVB010000001">
    <property type="protein sequence ID" value="MCK0085241.1"/>
    <property type="molecule type" value="Genomic_DNA"/>
</dbReference>
<comment type="caution">
    <text evidence="1">The sequence shown here is derived from an EMBL/GenBank/DDBJ whole genome shotgun (WGS) entry which is preliminary data.</text>
</comment>
<name>A0AAW5EZ16_CLOSY</name>
<accession>A0AAW5EZ16</accession>
<evidence type="ECO:0000313" key="1">
    <source>
        <dbReference type="EMBL" id="MCK0085241.1"/>
    </source>
</evidence>
<sequence>MSININPIETYVPTIYVNNSEPDLDETNLNHAEQALKRVTDAANAAILALESLDSAKIDAAKIVNNLLATDTSTVLSGPMGKALGDRLTAAENLLTKLNGEINGDV</sequence>
<proteinExistence type="predicted"/>
<dbReference type="AlphaFoldDB" id="A0AAW5EZ16"/>
<dbReference type="Proteomes" id="UP001203136">
    <property type="component" value="Unassembled WGS sequence"/>
</dbReference>
<organism evidence="1 2">
    <name type="scientific">Clostridium symbiosum</name>
    <name type="common">Bacteroides symbiosus</name>
    <dbReference type="NCBI Taxonomy" id="1512"/>
    <lineage>
        <taxon>Bacteria</taxon>
        <taxon>Bacillati</taxon>
        <taxon>Bacillota</taxon>
        <taxon>Clostridia</taxon>
        <taxon>Lachnospirales</taxon>
        <taxon>Lachnospiraceae</taxon>
        <taxon>Otoolea</taxon>
    </lineage>
</organism>
<dbReference type="RefSeq" id="WP_247213148.1">
    <property type="nucleotide sequence ID" value="NZ_JAINVB010000001.1"/>
</dbReference>
<protein>
    <submittedName>
        <fullName evidence="1">Uncharacterized protein</fullName>
    </submittedName>
</protein>
<reference evidence="1" key="1">
    <citation type="journal article" date="2022" name="Cell Host Microbe">
        <title>Colonization of the live biotherapeutic product VE303 and modulation of the microbiota and metabolites in healthy volunteers.</title>
        <authorList>
            <person name="Dsouza M."/>
            <person name="Menon R."/>
            <person name="Crossette E."/>
            <person name="Bhattarai S.K."/>
            <person name="Schneider J."/>
            <person name="Kim Y.G."/>
            <person name="Reddy S."/>
            <person name="Caballero S."/>
            <person name="Felix C."/>
            <person name="Cornacchione L."/>
            <person name="Hendrickson J."/>
            <person name="Watson A.R."/>
            <person name="Minot S.S."/>
            <person name="Greenfield N."/>
            <person name="Schopf L."/>
            <person name="Szabady R."/>
            <person name="Patarroyo J."/>
            <person name="Smith W."/>
            <person name="Harrison P."/>
            <person name="Kuijper E.J."/>
            <person name="Kelly C.P."/>
            <person name="Olle B."/>
            <person name="Bobilev D."/>
            <person name="Silber J.L."/>
            <person name="Bucci V."/>
            <person name="Roberts B."/>
            <person name="Faith J."/>
            <person name="Norman J.M."/>
        </authorList>
    </citation>
    <scope>NUCLEOTIDE SEQUENCE</scope>
    <source>
        <strain evidence="1">VE303-04</strain>
    </source>
</reference>